<dbReference type="EMBL" id="HBUE01012262">
    <property type="protein sequence ID" value="CAG6449041.1"/>
    <property type="molecule type" value="Transcribed_RNA"/>
</dbReference>
<dbReference type="AlphaFoldDB" id="A0A8D8A2D5"/>
<sequence>MRMITFSKRIKSPGNKFRPSWRRLRTTAGATTKRRYCSVRSVPILSLSAKNRPNSAPRTVPERAGSRTRLRSCRTMTCRNRCCTLTVASTIPRSLCSARSRRWSDWE</sequence>
<proteinExistence type="predicted"/>
<organism evidence="1">
    <name type="scientific">Culex pipiens</name>
    <name type="common">House mosquito</name>
    <dbReference type="NCBI Taxonomy" id="7175"/>
    <lineage>
        <taxon>Eukaryota</taxon>
        <taxon>Metazoa</taxon>
        <taxon>Ecdysozoa</taxon>
        <taxon>Arthropoda</taxon>
        <taxon>Hexapoda</taxon>
        <taxon>Insecta</taxon>
        <taxon>Pterygota</taxon>
        <taxon>Neoptera</taxon>
        <taxon>Endopterygota</taxon>
        <taxon>Diptera</taxon>
        <taxon>Nematocera</taxon>
        <taxon>Culicoidea</taxon>
        <taxon>Culicidae</taxon>
        <taxon>Culicinae</taxon>
        <taxon>Culicini</taxon>
        <taxon>Culex</taxon>
        <taxon>Culex</taxon>
    </lineage>
</organism>
<dbReference type="EMBL" id="HBUE01012263">
    <property type="protein sequence ID" value="CAG6449043.1"/>
    <property type="molecule type" value="Transcribed_RNA"/>
</dbReference>
<protein>
    <submittedName>
        <fullName evidence="1">(northern house mosquito) hypothetical protein</fullName>
    </submittedName>
</protein>
<reference evidence="1" key="1">
    <citation type="submission" date="2021-05" db="EMBL/GenBank/DDBJ databases">
        <authorList>
            <person name="Alioto T."/>
            <person name="Alioto T."/>
            <person name="Gomez Garrido J."/>
        </authorList>
    </citation>
    <scope>NUCLEOTIDE SEQUENCE</scope>
</reference>
<evidence type="ECO:0000313" key="1">
    <source>
        <dbReference type="EMBL" id="CAG6449041.1"/>
    </source>
</evidence>
<name>A0A8D8A2D5_CULPI</name>
<accession>A0A8D8A2D5</accession>